<dbReference type="PANTHER" id="PTHR32208">
    <property type="entry name" value="SECRETED PROTEIN-RELATED"/>
    <property type="match status" value="1"/>
</dbReference>
<proteinExistence type="predicted"/>
<feature type="domain" description="Glyoxal oxidase N-terminal" evidence="2">
    <location>
        <begin position="45"/>
        <end position="332"/>
    </location>
</feature>
<organism evidence="4 5">
    <name type="scientific">Ramlibacter aurantiacus</name>
    <dbReference type="NCBI Taxonomy" id="2801330"/>
    <lineage>
        <taxon>Bacteria</taxon>
        <taxon>Pseudomonadati</taxon>
        <taxon>Pseudomonadota</taxon>
        <taxon>Betaproteobacteria</taxon>
        <taxon>Burkholderiales</taxon>
        <taxon>Comamonadaceae</taxon>
        <taxon>Ramlibacter</taxon>
    </lineage>
</organism>
<dbReference type="InterPro" id="IPR014756">
    <property type="entry name" value="Ig_E-set"/>
</dbReference>
<dbReference type="SUPFAM" id="SSF81296">
    <property type="entry name" value="E set domains"/>
    <property type="match status" value="1"/>
</dbReference>
<dbReference type="SUPFAM" id="SSF50965">
    <property type="entry name" value="Galactose oxidase, central domain"/>
    <property type="match status" value="1"/>
</dbReference>
<evidence type="ECO:0000259" key="3">
    <source>
        <dbReference type="Pfam" id="PF09118"/>
    </source>
</evidence>
<gene>
    <name evidence="4" type="ORF">JI739_04295</name>
</gene>
<dbReference type="InterPro" id="IPR009880">
    <property type="entry name" value="Glyoxal_oxidase_N"/>
</dbReference>
<comment type="caution">
    <text evidence="4">The sequence shown here is derived from an EMBL/GenBank/DDBJ whole genome shotgun (WGS) entry which is preliminary data.</text>
</comment>
<dbReference type="Gene3D" id="2.60.40.10">
    <property type="entry name" value="Immunoglobulins"/>
    <property type="match status" value="1"/>
</dbReference>
<protein>
    <submittedName>
        <fullName evidence="4">DUF1929 domain-containing protein</fullName>
    </submittedName>
</protein>
<dbReference type="Pfam" id="PF07250">
    <property type="entry name" value="Glyoxal_oxid_N"/>
    <property type="match status" value="1"/>
</dbReference>
<dbReference type="Gene3D" id="2.130.10.80">
    <property type="entry name" value="Galactose oxidase/kelch, beta-propeller"/>
    <property type="match status" value="1"/>
</dbReference>
<dbReference type="Pfam" id="PF09118">
    <property type="entry name" value="GO-like_E_set"/>
    <property type="match status" value="1"/>
</dbReference>
<dbReference type="InterPro" id="IPR011043">
    <property type="entry name" value="Gal_Oxase/kelch_b-propeller"/>
</dbReference>
<dbReference type="PANTHER" id="PTHR32208:SF21">
    <property type="entry name" value="LOW QUALITY PROTEIN: ALDEHYDE OXIDASE GLOX-LIKE"/>
    <property type="match status" value="1"/>
</dbReference>
<evidence type="ECO:0000313" key="5">
    <source>
        <dbReference type="Proteomes" id="UP000613011"/>
    </source>
</evidence>
<sequence length="454" mass="49027">MLHTGKVLFWSYDPRSFWDPAGATDGVAYIWNPTTRTGYHIPAPENIWCAGQTVLADGRVYLAGGNLKYPEPGVSYYAGTLTNYTFNPYTEGWTKQPDMLSGRWYPTTTKMADNRVLITSGLDETGSGAINSIVEIFQPGAGMDSVGTVTQVGSHMTTGLYPHQFLLSGGSVLEAGPDSTSSYLFNPGDNQWSRVPSLLNDHHIYPNAIIHTDATTSPIKQVVMIAGGHSQTVPQTDNEWLDGTAPETGWKPFPRWNEGRINANTVVLADGSLLTVGGNRTGSYDGPLFHTEMYSARATVTTGTWQVMAPHTIQAAYHSTAILLPDATVLLSQDDLGSSTVEAAQHKMQIYSPPYLFKGKRPAIKKAPATATLGQTFDVATDRKVTDAVLIAPGATTHGNDMHQRAIHLPVQPRTGGLAVTLPDSAALVPRGYYMLFVLDSSGIPSVARFIRVS</sequence>
<evidence type="ECO:0000256" key="1">
    <source>
        <dbReference type="ARBA" id="ARBA00022729"/>
    </source>
</evidence>
<evidence type="ECO:0000259" key="2">
    <source>
        <dbReference type="Pfam" id="PF07250"/>
    </source>
</evidence>
<dbReference type="Proteomes" id="UP000613011">
    <property type="component" value="Unassembled WGS sequence"/>
</dbReference>
<reference evidence="4" key="1">
    <citation type="submission" date="2021-01" db="EMBL/GenBank/DDBJ databases">
        <title>Ramlibacter sp. strain AW1 16S ribosomal RNA gene Genome sequencing and assembly.</title>
        <authorList>
            <person name="Kang M."/>
        </authorList>
    </citation>
    <scope>NUCLEOTIDE SEQUENCE</scope>
    <source>
        <strain evidence="4">AW1</strain>
    </source>
</reference>
<evidence type="ECO:0000313" key="4">
    <source>
        <dbReference type="EMBL" id="MBL0419564.1"/>
    </source>
</evidence>
<dbReference type="EMBL" id="JAEQNA010000001">
    <property type="protein sequence ID" value="MBL0419564.1"/>
    <property type="molecule type" value="Genomic_DNA"/>
</dbReference>
<dbReference type="InterPro" id="IPR015202">
    <property type="entry name" value="GO-like_E_set"/>
</dbReference>
<dbReference type="InterPro" id="IPR037293">
    <property type="entry name" value="Gal_Oxidase_central_sf"/>
</dbReference>
<accession>A0A936ZS10</accession>
<dbReference type="CDD" id="cd02851">
    <property type="entry name" value="E_set_GO_C"/>
    <property type="match status" value="1"/>
</dbReference>
<dbReference type="AlphaFoldDB" id="A0A936ZS10"/>
<keyword evidence="1" id="KW-0732">Signal</keyword>
<keyword evidence="5" id="KW-1185">Reference proteome</keyword>
<dbReference type="InterPro" id="IPR013783">
    <property type="entry name" value="Ig-like_fold"/>
</dbReference>
<name>A0A936ZS10_9BURK</name>
<feature type="domain" description="Galactose oxidase-like Early set" evidence="3">
    <location>
        <begin position="361"/>
        <end position="453"/>
    </location>
</feature>